<dbReference type="RefSeq" id="WP_072705149.1">
    <property type="nucleotide sequence ID" value="NZ_FMJB01000040.1"/>
</dbReference>
<proteinExistence type="predicted"/>
<keyword evidence="3" id="KW-1185">Reference proteome</keyword>
<protein>
    <submittedName>
        <fullName evidence="2">Putative membrane protein</fullName>
    </submittedName>
</protein>
<dbReference type="AlphaFoldDB" id="A0A1M4MYN2"/>
<dbReference type="Proteomes" id="UP000184085">
    <property type="component" value="Unassembled WGS sequence"/>
</dbReference>
<evidence type="ECO:0000313" key="3">
    <source>
        <dbReference type="Proteomes" id="UP000184085"/>
    </source>
</evidence>
<organism evidence="2 3">
    <name type="scientific">Donghicola eburneus</name>
    <dbReference type="NCBI Taxonomy" id="393278"/>
    <lineage>
        <taxon>Bacteria</taxon>
        <taxon>Pseudomonadati</taxon>
        <taxon>Pseudomonadota</taxon>
        <taxon>Alphaproteobacteria</taxon>
        <taxon>Rhodobacterales</taxon>
        <taxon>Roseobacteraceae</taxon>
        <taxon>Donghicola</taxon>
    </lineage>
</organism>
<evidence type="ECO:0000256" key="1">
    <source>
        <dbReference type="SAM" id="Phobius"/>
    </source>
</evidence>
<reference evidence="3" key="1">
    <citation type="submission" date="2016-09" db="EMBL/GenBank/DDBJ databases">
        <authorList>
            <person name="Wibberg D."/>
        </authorList>
    </citation>
    <scope>NUCLEOTIDE SEQUENCE [LARGE SCALE GENOMIC DNA]</scope>
</reference>
<keyword evidence="1" id="KW-0812">Transmembrane</keyword>
<accession>A0A1M4MYN2</accession>
<evidence type="ECO:0000313" key="2">
    <source>
        <dbReference type="EMBL" id="SCM66897.1"/>
    </source>
</evidence>
<dbReference type="EMBL" id="FMJB01000040">
    <property type="protein sequence ID" value="SCM66897.1"/>
    <property type="molecule type" value="Genomic_DNA"/>
</dbReference>
<feature type="transmembrane region" description="Helical" evidence="1">
    <location>
        <begin position="108"/>
        <end position="126"/>
    </location>
</feature>
<name>A0A1M4MYN2_9RHOB</name>
<keyword evidence="1" id="KW-0472">Membrane</keyword>
<sequence>MTALKEYQRLEAVGIWRENPKSQRHNVVVSLGDATIVVMDMQSRPLTHWSIPAVERANPGVLPAVYHPDGDPSETLEIAADENMMIEAIEKLRSAIDRSRPKQGRLRWGFLTALAAGLIALSTLWLPDALRAHATNVVPRVKRAEIGTALVNRVVRITGPECRDSLGAPALNRLGTKLLDSTPRRRLMIIPGGPRRAFHLPGGAILLHKTLVEDYEDPNVMAGFALAEKLRAGRKDPLAAVLEHSNLLAVTQLLTTGSLPTSALDAYAEYILSAAPDPIDADRLIAAFKDKGVATTPYARVLGSEDPTTDTLIARDPYANEMSPQLLSDGDWISIQGICQR</sequence>
<gene>
    <name evidence="2" type="ORF">KARMA_1079</name>
</gene>
<keyword evidence="1" id="KW-1133">Transmembrane helix</keyword>